<evidence type="ECO:0000313" key="2">
    <source>
        <dbReference type="Proteomes" id="UP000249682"/>
    </source>
</evidence>
<organism evidence="1 2">
    <name type="scientific">Mycobacterium leprae</name>
    <dbReference type="NCBI Taxonomy" id="1769"/>
    <lineage>
        <taxon>Bacteria</taxon>
        <taxon>Bacillati</taxon>
        <taxon>Actinomycetota</taxon>
        <taxon>Actinomycetes</taxon>
        <taxon>Mycobacteriales</taxon>
        <taxon>Mycobacteriaceae</taxon>
        <taxon>Mycobacterium</taxon>
    </lineage>
</organism>
<accession>A0AAD0P8W9</accession>
<evidence type="ECO:0000313" key="1">
    <source>
        <dbReference type="EMBL" id="AWV48774.1"/>
    </source>
</evidence>
<dbReference type="AlphaFoldDB" id="A0AAD0P8W9"/>
<protein>
    <submittedName>
        <fullName evidence="1">Uncharacterized protein</fullName>
    </submittedName>
</protein>
<name>A0AAD0P8W9_MYCLR</name>
<sequence length="64" mass="7416">MDFLGTATYLVEIQEFLRRQFTRMLGDEYSEQLRDVGYQIATIFTATQFRLGTPTDDGFARQAD</sequence>
<gene>
    <name evidence="1" type="ORF">DIJ64_14035</name>
</gene>
<dbReference type="EMBL" id="CP029543">
    <property type="protein sequence ID" value="AWV48774.1"/>
    <property type="molecule type" value="Genomic_DNA"/>
</dbReference>
<dbReference type="Proteomes" id="UP000249682">
    <property type="component" value="Chromosome"/>
</dbReference>
<proteinExistence type="predicted"/>
<reference evidence="1 2" key="1">
    <citation type="submission" date="2018-05" db="EMBL/GenBank/DDBJ databases">
        <title>Evolution of small genomes with special reference to Mycobacterium leprae.</title>
        <authorList>
            <person name="Mohanty P.S."/>
            <person name="Bansal A.K."/>
            <person name="Gupta U.D."/>
            <person name="Naaz F."/>
            <person name="Dwivedi V.D."/>
            <person name="Singh H."/>
            <person name="Gupta G."/>
            <person name="Sharma S."/>
            <person name="Arora M."/>
        </authorList>
    </citation>
    <scope>NUCLEOTIDE SEQUENCE [LARGE SCALE GENOMIC DNA]</scope>
    <source>
        <strain evidence="1 2">MRHRU-235-G</strain>
    </source>
</reference>